<dbReference type="PANTHER" id="PTHR33751:SF9">
    <property type="entry name" value="CYTOCHROME C4"/>
    <property type="match status" value="1"/>
</dbReference>
<comment type="caution">
    <text evidence="12">The sequence shown here is derived from an EMBL/GenBank/DDBJ whole genome shotgun (WGS) entry which is preliminary data.</text>
</comment>
<keyword evidence="6" id="KW-0249">Electron transport</keyword>
<dbReference type="AlphaFoldDB" id="A0A327WVG9"/>
<evidence type="ECO:0000256" key="7">
    <source>
        <dbReference type="ARBA" id="ARBA00023004"/>
    </source>
</evidence>
<comment type="PTM">
    <text evidence="8">Binds 2 heme c groups covalently per subunit.</text>
</comment>
<protein>
    <submittedName>
        <fullName evidence="13">Cytochrome c4</fullName>
    </submittedName>
    <submittedName>
        <fullName evidence="12">Cytochrome c553</fullName>
    </submittedName>
</protein>
<feature type="binding site" description="axial binding residue" evidence="9">
    <location>
        <position position="145"/>
    </location>
    <ligand>
        <name>heme c</name>
        <dbReference type="ChEBI" id="CHEBI:61717"/>
        <label>2</label>
    </ligand>
    <ligandPart>
        <name>Fe</name>
        <dbReference type="ChEBI" id="CHEBI:18248"/>
    </ligandPart>
</feature>
<keyword evidence="7 9" id="KW-0408">Iron</keyword>
<feature type="binding site" description="covalent" evidence="8">
    <location>
        <position position="39"/>
    </location>
    <ligand>
        <name>heme c</name>
        <dbReference type="ChEBI" id="CHEBI:61717"/>
        <label>1</label>
    </ligand>
</feature>
<evidence type="ECO:0000313" key="13">
    <source>
        <dbReference type="EMBL" id="RUO24700.1"/>
    </source>
</evidence>
<feature type="signal peptide" evidence="10">
    <location>
        <begin position="1"/>
        <end position="20"/>
    </location>
</feature>
<dbReference type="Gene3D" id="1.10.760.10">
    <property type="entry name" value="Cytochrome c-like domain"/>
    <property type="match status" value="2"/>
</dbReference>
<evidence type="ECO:0000256" key="1">
    <source>
        <dbReference type="ARBA" id="ARBA00004418"/>
    </source>
</evidence>
<evidence type="ECO:0000259" key="11">
    <source>
        <dbReference type="PROSITE" id="PS51007"/>
    </source>
</evidence>
<evidence type="ECO:0000256" key="9">
    <source>
        <dbReference type="PIRSR" id="PIRSR000005-2"/>
    </source>
</evidence>
<dbReference type="InterPro" id="IPR050597">
    <property type="entry name" value="Cytochrome_c_Oxidase_Subunit"/>
</dbReference>
<dbReference type="GO" id="GO:0020037">
    <property type="term" value="F:heme binding"/>
    <property type="evidence" value="ECO:0007669"/>
    <property type="project" value="InterPro"/>
</dbReference>
<evidence type="ECO:0000256" key="5">
    <source>
        <dbReference type="ARBA" id="ARBA00022764"/>
    </source>
</evidence>
<dbReference type="GO" id="GO:0042597">
    <property type="term" value="C:periplasmic space"/>
    <property type="evidence" value="ECO:0007669"/>
    <property type="project" value="UniProtKB-SubCell"/>
</dbReference>
<keyword evidence="5" id="KW-0574">Periplasm</keyword>
<gene>
    <name evidence="12" type="ORF">B0I24_10649</name>
    <name evidence="13" type="ORF">CWE07_07955</name>
</gene>
<evidence type="ECO:0000256" key="4">
    <source>
        <dbReference type="ARBA" id="ARBA00022723"/>
    </source>
</evidence>
<feature type="chain" id="PRO_5016283364" evidence="10">
    <location>
        <begin position="21"/>
        <end position="211"/>
    </location>
</feature>
<dbReference type="Pfam" id="PF00034">
    <property type="entry name" value="Cytochrom_C"/>
    <property type="match status" value="2"/>
</dbReference>
<dbReference type="Proteomes" id="UP000249203">
    <property type="component" value="Unassembled WGS sequence"/>
</dbReference>
<dbReference type="OrthoDB" id="9773456at2"/>
<dbReference type="EMBL" id="QLMD01000006">
    <property type="protein sequence ID" value="RAJ96986.1"/>
    <property type="molecule type" value="Genomic_DNA"/>
</dbReference>
<feature type="binding site" description="axial binding residue" evidence="9">
    <location>
        <position position="40"/>
    </location>
    <ligand>
        <name>heme c</name>
        <dbReference type="ChEBI" id="CHEBI:61717"/>
        <label>1</label>
    </ligand>
    <ligandPart>
        <name>Fe</name>
        <dbReference type="ChEBI" id="CHEBI:18248"/>
    </ligandPart>
</feature>
<evidence type="ECO:0000256" key="8">
    <source>
        <dbReference type="PIRSR" id="PIRSR000005-1"/>
    </source>
</evidence>
<evidence type="ECO:0000313" key="15">
    <source>
        <dbReference type="Proteomes" id="UP000287865"/>
    </source>
</evidence>
<keyword evidence="10" id="KW-0732">Signal</keyword>
<dbReference type="InterPro" id="IPR036909">
    <property type="entry name" value="Cyt_c-like_dom_sf"/>
</dbReference>
<dbReference type="GO" id="GO:0005506">
    <property type="term" value="F:iron ion binding"/>
    <property type="evidence" value="ECO:0007669"/>
    <property type="project" value="InterPro"/>
</dbReference>
<dbReference type="Proteomes" id="UP000287865">
    <property type="component" value="Unassembled WGS sequence"/>
</dbReference>
<reference evidence="13 15" key="1">
    <citation type="journal article" date="2018" name="Front. Microbiol.">
        <title>Genome-Based Analysis Reveals the Taxonomy and Diversity of the Family Idiomarinaceae.</title>
        <authorList>
            <person name="Liu Y."/>
            <person name="Lai Q."/>
            <person name="Shao Z."/>
        </authorList>
    </citation>
    <scope>NUCLEOTIDE SEQUENCE [LARGE SCALE GENOMIC DNA]</scope>
    <source>
        <strain evidence="13 15">CF12-14</strain>
    </source>
</reference>
<feature type="binding site" description="axial binding residue" evidence="9">
    <location>
        <position position="86"/>
    </location>
    <ligand>
        <name>heme c</name>
        <dbReference type="ChEBI" id="CHEBI:61717"/>
        <label>1</label>
    </ligand>
    <ligandPart>
        <name>Fe</name>
        <dbReference type="ChEBI" id="CHEBI:18248"/>
    </ligandPart>
</feature>
<keyword evidence="3 8" id="KW-0349">Heme</keyword>
<dbReference type="GO" id="GO:0009055">
    <property type="term" value="F:electron transfer activity"/>
    <property type="evidence" value="ECO:0007669"/>
    <property type="project" value="InterPro"/>
</dbReference>
<dbReference type="EMBL" id="PIPK01000006">
    <property type="protein sequence ID" value="RUO24700.1"/>
    <property type="molecule type" value="Genomic_DNA"/>
</dbReference>
<organism evidence="12 14">
    <name type="scientific">Aliidiomarina maris</name>
    <dbReference type="NCBI Taxonomy" id="531312"/>
    <lineage>
        <taxon>Bacteria</taxon>
        <taxon>Pseudomonadati</taxon>
        <taxon>Pseudomonadota</taxon>
        <taxon>Gammaproteobacteria</taxon>
        <taxon>Alteromonadales</taxon>
        <taxon>Idiomarinaceae</taxon>
        <taxon>Aliidiomarina</taxon>
    </lineage>
</organism>
<dbReference type="InterPro" id="IPR009056">
    <property type="entry name" value="Cyt_c-like_dom"/>
</dbReference>
<dbReference type="RefSeq" id="WP_111569462.1">
    <property type="nucleotide sequence ID" value="NZ_PIPK01000006.1"/>
</dbReference>
<keyword evidence="15" id="KW-1185">Reference proteome</keyword>
<dbReference type="PIRSF" id="PIRSF000005">
    <property type="entry name" value="Cytochrome_c4"/>
    <property type="match status" value="1"/>
</dbReference>
<dbReference type="PANTHER" id="PTHR33751">
    <property type="entry name" value="CBB3-TYPE CYTOCHROME C OXIDASE SUBUNIT FIXP"/>
    <property type="match status" value="1"/>
</dbReference>
<proteinExistence type="predicted"/>
<sequence length="211" mass="22876">MKKLAILCGLVFFASHAAIAQQQGNAERGQELSQTCAACHGADGNSPAGDFPTIAGQHKKYIAKQLRDYQLGNETNGERGRYNMLMADQVSGLSEQDILDLSAYFSSQQHDIVGTDLDEEEIARAQRLYLGGDEDRNITGCAACHGPRGNGMGLAAFPVIGGQHAQYTRAMLEQFRSGDRANDPNAMMRDVASQLTDADIDLLSRYLSGLY</sequence>
<dbReference type="InterPro" id="IPR024167">
    <property type="entry name" value="Cytochrome_c4-like"/>
</dbReference>
<evidence type="ECO:0000313" key="14">
    <source>
        <dbReference type="Proteomes" id="UP000249203"/>
    </source>
</evidence>
<feature type="binding site" description="covalent" evidence="8">
    <location>
        <position position="36"/>
    </location>
    <ligand>
        <name>heme c</name>
        <dbReference type="ChEBI" id="CHEBI:61717"/>
        <label>1</label>
    </ligand>
</feature>
<keyword evidence="2" id="KW-0813">Transport</keyword>
<evidence type="ECO:0000256" key="3">
    <source>
        <dbReference type="ARBA" id="ARBA00022617"/>
    </source>
</evidence>
<evidence type="ECO:0000313" key="12">
    <source>
        <dbReference type="EMBL" id="RAJ96986.1"/>
    </source>
</evidence>
<dbReference type="SUPFAM" id="SSF46626">
    <property type="entry name" value="Cytochrome c"/>
    <property type="match status" value="2"/>
</dbReference>
<feature type="binding site" description="axial binding residue" evidence="9">
    <location>
        <position position="188"/>
    </location>
    <ligand>
        <name>heme c</name>
        <dbReference type="ChEBI" id="CHEBI:61717"/>
        <label>2</label>
    </ligand>
    <ligandPart>
        <name>Fe</name>
        <dbReference type="ChEBI" id="CHEBI:18248"/>
    </ligandPart>
</feature>
<accession>A0A327WVG9</accession>
<evidence type="ECO:0000256" key="6">
    <source>
        <dbReference type="ARBA" id="ARBA00022982"/>
    </source>
</evidence>
<evidence type="ECO:0000256" key="2">
    <source>
        <dbReference type="ARBA" id="ARBA00022448"/>
    </source>
</evidence>
<comment type="subcellular location">
    <subcellularLocation>
        <location evidence="1">Periplasm</location>
    </subcellularLocation>
</comment>
<dbReference type="PROSITE" id="PS51007">
    <property type="entry name" value="CYTC"/>
    <property type="match status" value="2"/>
</dbReference>
<feature type="binding site" description="covalent" evidence="8">
    <location>
        <position position="141"/>
    </location>
    <ligand>
        <name>heme c</name>
        <dbReference type="ChEBI" id="CHEBI:61717"/>
        <label>2</label>
    </ligand>
</feature>
<reference evidence="12 14" key="2">
    <citation type="submission" date="2018-06" db="EMBL/GenBank/DDBJ databases">
        <title>Genomic Encyclopedia of Type Strains, Phase III (KMG-III): the genomes of soil and plant-associated and newly described type strains.</title>
        <authorList>
            <person name="Whitman W."/>
        </authorList>
    </citation>
    <scope>NUCLEOTIDE SEQUENCE [LARGE SCALE GENOMIC DNA]</scope>
    <source>
        <strain evidence="12 14">CGMCC 1.15366</strain>
    </source>
</reference>
<feature type="binding site" description="covalent" evidence="8">
    <location>
        <position position="144"/>
    </location>
    <ligand>
        <name>heme c</name>
        <dbReference type="ChEBI" id="CHEBI:61717"/>
        <label>2</label>
    </ligand>
</feature>
<feature type="domain" description="Cytochrome c" evidence="11">
    <location>
        <begin position="24"/>
        <end position="109"/>
    </location>
</feature>
<feature type="domain" description="Cytochrome c" evidence="11">
    <location>
        <begin position="120"/>
        <end position="211"/>
    </location>
</feature>
<evidence type="ECO:0000256" key="10">
    <source>
        <dbReference type="SAM" id="SignalP"/>
    </source>
</evidence>
<name>A0A327WVG9_9GAMM</name>
<keyword evidence="4 9" id="KW-0479">Metal-binding</keyword>